<evidence type="ECO:0000313" key="7">
    <source>
        <dbReference type="Proteomes" id="UP000230094"/>
    </source>
</evidence>
<organism evidence="6 7">
    <name type="scientific">Candidatus Nomurabacteria bacterium CG10_big_fil_rev_8_21_14_0_10_35_16</name>
    <dbReference type="NCBI Taxonomy" id="1974731"/>
    <lineage>
        <taxon>Bacteria</taxon>
        <taxon>Candidatus Nomuraibacteriota</taxon>
    </lineage>
</organism>
<dbReference type="GO" id="GO:0051301">
    <property type="term" value="P:cell division"/>
    <property type="evidence" value="ECO:0007669"/>
    <property type="project" value="UniProtKB-KW"/>
</dbReference>
<dbReference type="Pfam" id="PF04079">
    <property type="entry name" value="SMC_ScpB"/>
    <property type="match status" value="1"/>
</dbReference>
<name>A0A2H0TBQ1_9BACT</name>
<dbReference type="InterPro" id="IPR036388">
    <property type="entry name" value="WH-like_DNA-bd_sf"/>
</dbReference>
<dbReference type="Proteomes" id="UP000230094">
    <property type="component" value="Unassembled WGS sequence"/>
</dbReference>
<dbReference type="GO" id="GO:0051304">
    <property type="term" value="P:chromosome separation"/>
    <property type="evidence" value="ECO:0007669"/>
    <property type="project" value="InterPro"/>
</dbReference>
<keyword evidence="2" id="KW-0132">Cell division</keyword>
<keyword evidence="1" id="KW-0963">Cytoplasm</keyword>
<dbReference type="NCBIfam" id="TIGR00281">
    <property type="entry name" value="SMC-Scp complex subunit ScpB"/>
    <property type="match status" value="1"/>
</dbReference>
<accession>A0A2H0TBQ1</accession>
<protein>
    <submittedName>
        <fullName evidence="6">SMC-Scp complex subunit ScpB</fullName>
    </submittedName>
</protein>
<reference evidence="7" key="1">
    <citation type="submission" date="2017-09" db="EMBL/GenBank/DDBJ databases">
        <title>Depth-based differentiation of microbial function through sediment-hosted aquifers and enrichment of novel symbionts in the deep terrestrial subsurface.</title>
        <authorList>
            <person name="Probst A.J."/>
            <person name="Ladd B."/>
            <person name="Jarett J.K."/>
            <person name="Geller-Mcgrath D.E."/>
            <person name="Sieber C.M.K."/>
            <person name="Emerson J.B."/>
            <person name="Anantharaman K."/>
            <person name="Thomas B.C."/>
            <person name="Malmstrom R."/>
            <person name="Stieglmeier M."/>
            <person name="Klingl A."/>
            <person name="Woyke T."/>
            <person name="Ryan C.M."/>
            <person name="Banfield J.F."/>
        </authorList>
    </citation>
    <scope>NUCLEOTIDE SEQUENCE [LARGE SCALE GENOMIC DNA]</scope>
</reference>
<dbReference type="InterPro" id="IPR036390">
    <property type="entry name" value="WH_DNA-bd_sf"/>
</dbReference>
<dbReference type="PANTHER" id="PTHR34298">
    <property type="entry name" value="SEGREGATION AND CONDENSATION PROTEIN B"/>
    <property type="match status" value="1"/>
</dbReference>
<evidence type="ECO:0000313" key="6">
    <source>
        <dbReference type="EMBL" id="PIR68438.1"/>
    </source>
</evidence>
<gene>
    <name evidence="6" type="primary">scpB</name>
    <name evidence="6" type="ORF">COU49_01070</name>
</gene>
<dbReference type="EMBL" id="PFCQ01000005">
    <property type="protein sequence ID" value="PIR68438.1"/>
    <property type="molecule type" value="Genomic_DNA"/>
</dbReference>
<evidence type="ECO:0000256" key="2">
    <source>
        <dbReference type="ARBA" id="ARBA00022618"/>
    </source>
</evidence>
<dbReference type="AlphaFoldDB" id="A0A2H0TBQ1"/>
<evidence type="ECO:0000256" key="3">
    <source>
        <dbReference type="ARBA" id="ARBA00022829"/>
    </source>
</evidence>
<feature type="region of interest" description="Disordered" evidence="5">
    <location>
        <begin position="191"/>
        <end position="219"/>
    </location>
</feature>
<sequence length="245" mass="28114">MEKNDGTKNIISEIEAVLFIYGEPIQDKKLAKLLGVEDDEFRAGIEELKKELEREERGLSLIEDKGKIQLVTKPAFSSLLEDMTKQEFTENLSPATLETLSIICYAGPISRADIEYIRGVNSSFILRTLVMRGLVEREVNPKRANAYVYSTSFDLLRYLGLSKVEDLPDYKKYKDLTLHLYHELEDKDKKQENKMNIEGEEISAIESEDIEDVPAQESKNLEDALVQESENIEESSQEENIENER</sequence>
<proteinExistence type="predicted"/>
<dbReference type="SUPFAM" id="SSF46785">
    <property type="entry name" value="Winged helix' DNA-binding domain"/>
    <property type="match status" value="2"/>
</dbReference>
<feature type="compositionally biased region" description="Acidic residues" evidence="5">
    <location>
        <begin position="230"/>
        <end position="245"/>
    </location>
</feature>
<feature type="region of interest" description="Disordered" evidence="5">
    <location>
        <begin position="226"/>
        <end position="245"/>
    </location>
</feature>
<dbReference type="PANTHER" id="PTHR34298:SF2">
    <property type="entry name" value="SEGREGATION AND CONDENSATION PROTEIN B"/>
    <property type="match status" value="1"/>
</dbReference>
<keyword evidence="3" id="KW-0159">Chromosome partition</keyword>
<feature type="compositionally biased region" description="Acidic residues" evidence="5">
    <location>
        <begin position="198"/>
        <end position="214"/>
    </location>
</feature>
<evidence type="ECO:0000256" key="5">
    <source>
        <dbReference type="SAM" id="MobiDB-lite"/>
    </source>
</evidence>
<evidence type="ECO:0000256" key="1">
    <source>
        <dbReference type="ARBA" id="ARBA00022490"/>
    </source>
</evidence>
<dbReference type="Gene3D" id="1.10.10.10">
    <property type="entry name" value="Winged helix-like DNA-binding domain superfamily/Winged helix DNA-binding domain"/>
    <property type="match status" value="2"/>
</dbReference>
<comment type="caution">
    <text evidence="6">The sequence shown here is derived from an EMBL/GenBank/DDBJ whole genome shotgun (WGS) entry which is preliminary data.</text>
</comment>
<dbReference type="InterPro" id="IPR005234">
    <property type="entry name" value="ScpB_csome_segregation"/>
</dbReference>
<evidence type="ECO:0000256" key="4">
    <source>
        <dbReference type="ARBA" id="ARBA00023306"/>
    </source>
</evidence>
<keyword evidence="4" id="KW-0131">Cell cycle</keyword>